<protein>
    <submittedName>
        <fullName evidence="2">Uncharacterized protein</fullName>
    </submittedName>
</protein>
<dbReference type="OrthoDB" id="46260at2759"/>
<dbReference type="CDD" id="cd09272">
    <property type="entry name" value="RNase_HI_RT_Ty1"/>
    <property type="match status" value="1"/>
</dbReference>
<feature type="compositionally biased region" description="Basic residues" evidence="1">
    <location>
        <begin position="445"/>
        <end position="461"/>
    </location>
</feature>
<proteinExistence type="predicted"/>
<evidence type="ECO:0000256" key="1">
    <source>
        <dbReference type="SAM" id="MobiDB-lite"/>
    </source>
</evidence>
<accession>A0A9K3KEI1</accession>
<dbReference type="AlphaFoldDB" id="A0A9K3KEI1"/>
<organism evidence="2 3">
    <name type="scientific">Nitzschia inconspicua</name>
    <dbReference type="NCBI Taxonomy" id="303405"/>
    <lineage>
        <taxon>Eukaryota</taxon>
        <taxon>Sar</taxon>
        <taxon>Stramenopiles</taxon>
        <taxon>Ochrophyta</taxon>
        <taxon>Bacillariophyta</taxon>
        <taxon>Bacillariophyceae</taxon>
        <taxon>Bacillariophycidae</taxon>
        <taxon>Bacillariales</taxon>
        <taxon>Bacillariaceae</taxon>
        <taxon>Nitzschia</taxon>
    </lineage>
</organism>
<feature type="region of interest" description="Disordered" evidence="1">
    <location>
        <begin position="420"/>
        <end position="461"/>
    </location>
</feature>
<comment type="caution">
    <text evidence="2">The sequence shown here is derived from an EMBL/GenBank/DDBJ whole genome shotgun (WGS) entry which is preliminary data.</text>
</comment>
<reference evidence="2" key="1">
    <citation type="journal article" date="2021" name="Sci. Rep.">
        <title>Diploid genomic architecture of Nitzschia inconspicua, an elite biomass production diatom.</title>
        <authorList>
            <person name="Oliver A."/>
            <person name="Podell S."/>
            <person name="Pinowska A."/>
            <person name="Traller J.C."/>
            <person name="Smith S.R."/>
            <person name="McClure R."/>
            <person name="Beliaev A."/>
            <person name="Bohutskyi P."/>
            <person name="Hill E.A."/>
            <person name="Rabines A."/>
            <person name="Zheng H."/>
            <person name="Allen L.Z."/>
            <person name="Kuo A."/>
            <person name="Grigoriev I.V."/>
            <person name="Allen A.E."/>
            <person name="Hazlebeck D."/>
            <person name="Allen E.E."/>
        </authorList>
    </citation>
    <scope>NUCLEOTIDE SEQUENCE</scope>
    <source>
        <strain evidence="2">Hildebrandi</strain>
    </source>
</reference>
<name>A0A9K3KEI1_9STRA</name>
<dbReference type="Proteomes" id="UP000693970">
    <property type="component" value="Unassembled WGS sequence"/>
</dbReference>
<gene>
    <name evidence="2" type="ORF">IV203_007277</name>
</gene>
<dbReference type="EMBL" id="JAGRRH010000025">
    <property type="protein sequence ID" value="KAG7342185.1"/>
    <property type="molecule type" value="Genomic_DNA"/>
</dbReference>
<keyword evidence="3" id="KW-1185">Reference proteome</keyword>
<sequence length="461" mass="51519">MNNKHNQLVPPTDKQLVQPTNKIHQLVPPTDKQLVQPTNKIHHLVPPTDTQLVPPTNEIHQFVPPTDKQLVPPTNTIKQLVPPTNKNHQVILPTNKPQHLRLRHLRCSRLSSLSLSSRRLHLRRRHPRCSRLSSLSLSSRRLQLRRRHSQCSRLSSLSLSSRRLHLRRRHPQCSRLSSLSLSSVAPTTIVPRPTYEPTNASTYVPAPLRVTANASICPESGNCSRISEGGHPPYQHIRSSCQILKEVVSSATEAELAGTFHNGKEACPIRACLEELGHPQGPTPIVTDNSTAAGIANDTVKQKRSKAMDMRFYWIHDRVRQIQFHIIWCKGALNRADHFTKHHPAAHHRAIRSAYLHEPKSTSTNYFQCLAVDDSTKPVAQTAPKATSTDEGVCASLRHINPSSVSMGEGVLIPVRNPDITDRYKPASSAVTAGTANRHSSATRQTRRRASKRSHRQQTSS</sequence>
<reference evidence="2" key="2">
    <citation type="submission" date="2021-04" db="EMBL/GenBank/DDBJ databases">
        <authorList>
            <person name="Podell S."/>
        </authorList>
    </citation>
    <scope>NUCLEOTIDE SEQUENCE</scope>
    <source>
        <strain evidence="2">Hildebrandi</strain>
    </source>
</reference>
<evidence type="ECO:0000313" key="2">
    <source>
        <dbReference type="EMBL" id="KAG7342185.1"/>
    </source>
</evidence>
<evidence type="ECO:0000313" key="3">
    <source>
        <dbReference type="Proteomes" id="UP000693970"/>
    </source>
</evidence>